<dbReference type="EMBL" id="KZ992431">
    <property type="protein sequence ID" value="RKP10949.1"/>
    <property type="molecule type" value="Genomic_DNA"/>
</dbReference>
<name>A0A4V1IXG2_9FUNG</name>
<evidence type="ECO:0000313" key="2">
    <source>
        <dbReference type="EMBL" id="RKP10949.1"/>
    </source>
</evidence>
<organism evidence="2 3">
    <name type="scientific">Thamnocephalis sphaerospora</name>
    <dbReference type="NCBI Taxonomy" id="78915"/>
    <lineage>
        <taxon>Eukaryota</taxon>
        <taxon>Fungi</taxon>
        <taxon>Fungi incertae sedis</taxon>
        <taxon>Zoopagomycota</taxon>
        <taxon>Zoopagomycotina</taxon>
        <taxon>Zoopagomycetes</taxon>
        <taxon>Zoopagales</taxon>
        <taxon>Sigmoideomycetaceae</taxon>
        <taxon>Thamnocephalis</taxon>
    </lineage>
</organism>
<gene>
    <name evidence="2" type="ORF">THASP1DRAFT_27258</name>
</gene>
<dbReference type="OrthoDB" id="5566167at2759"/>
<accession>A0A4V1IXG2</accession>
<evidence type="ECO:0000313" key="3">
    <source>
        <dbReference type="Proteomes" id="UP000271241"/>
    </source>
</evidence>
<dbReference type="AlphaFoldDB" id="A0A4V1IXG2"/>
<feature type="compositionally biased region" description="Low complexity" evidence="1">
    <location>
        <begin position="131"/>
        <end position="142"/>
    </location>
</feature>
<proteinExistence type="predicted"/>
<dbReference type="Proteomes" id="UP000271241">
    <property type="component" value="Unassembled WGS sequence"/>
</dbReference>
<feature type="region of interest" description="Disordered" evidence="1">
    <location>
        <begin position="89"/>
        <end position="173"/>
    </location>
</feature>
<evidence type="ECO:0000256" key="1">
    <source>
        <dbReference type="SAM" id="MobiDB-lite"/>
    </source>
</evidence>
<protein>
    <submittedName>
        <fullName evidence="2">Uncharacterized protein</fullName>
    </submittedName>
</protein>
<sequence length="249" mass="28031">MGLLDRIKSSYVYTNWKVGRYTKRRRSLVPEFDERTADFYERNYRNGDYLHQEAQRRRMSYDMLGSATVPDAVDRALPSARPALPTLRLEKPITEEDEGGNYRRSRGGGGGASYRFGDESDVYYQTDSDCSVSPTSTTSAPTLHRRAIQPPPARTSLSQPNSPIYALGSSRSRKVDTQAGANYGAVVPYAGGNTAPHYGSVGLNNPFADDMETQRRLDAEFRKETVRDRRRRTTCGVDIRCSEAYNMAW</sequence>
<reference evidence="3" key="1">
    <citation type="journal article" date="2018" name="Nat. Microbiol.">
        <title>Leveraging single-cell genomics to expand the fungal tree of life.</title>
        <authorList>
            <person name="Ahrendt S.R."/>
            <person name="Quandt C.A."/>
            <person name="Ciobanu D."/>
            <person name="Clum A."/>
            <person name="Salamov A."/>
            <person name="Andreopoulos B."/>
            <person name="Cheng J.F."/>
            <person name="Woyke T."/>
            <person name="Pelin A."/>
            <person name="Henrissat B."/>
            <person name="Reynolds N.K."/>
            <person name="Benny G.L."/>
            <person name="Smith M.E."/>
            <person name="James T.Y."/>
            <person name="Grigoriev I.V."/>
        </authorList>
    </citation>
    <scope>NUCLEOTIDE SEQUENCE [LARGE SCALE GENOMIC DNA]</scope>
    <source>
        <strain evidence="3">RSA 1356</strain>
    </source>
</reference>
<keyword evidence="3" id="KW-1185">Reference proteome</keyword>